<organism evidence="4 5">
    <name type="scientific">Dimargaris verticillata</name>
    <dbReference type="NCBI Taxonomy" id="2761393"/>
    <lineage>
        <taxon>Eukaryota</taxon>
        <taxon>Fungi</taxon>
        <taxon>Fungi incertae sedis</taxon>
        <taxon>Zoopagomycota</taxon>
        <taxon>Kickxellomycotina</taxon>
        <taxon>Dimargaritomycetes</taxon>
        <taxon>Dimargaritales</taxon>
        <taxon>Dimargaritaceae</taxon>
        <taxon>Dimargaris</taxon>
    </lineage>
</organism>
<feature type="region of interest" description="Disordered" evidence="2">
    <location>
        <begin position="1"/>
        <end position="231"/>
    </location>
</feature>
<dbReference type="InterPro" id="IPR040466">
    <property type="entry name" value="NKAP"/>
</dbReference>
<dbReference type="Proteomes" id="UP001151582">
    <property type="component" value="Unassembled WGS sequence"/>
</dbReference>
<evidence type="ECO:0000256" key="2">
    <source>
        <dbReference type="SAM" id="MobiDB-lite"/>
    </source>
</evidence>
<comment type="caution">
    <text evidence="4">The sequence shown here is derived from an EMBL/GenBank/DDBJ whole genome shotgun (WGS) entry which is preliminary data.</text>
</comment>
<dbReference type="PANTHER" id="PTHR13087:SF0">
    <property type="entry name" value="NFKB ACTIVATING PROTEIN LIKE"/>
    <property type="match status" value="1"/>
</dbReference>
<evidence type="ECO:0000313" key="4">
    <source>
        <dbReference type="EMBL" id="KAJ1984230.1"/>
    </source>
</evidence>
<keyword evidence="5" id="KW-1185">Reference proteome</keyword>
<evidence type="ECO:0000256" key="1">
    <source>
        <dbReference type="ARBA" id="ARBA00009313"/>
    </source>
</evidence>
<feature type="compositionally biased region" description="Basic and acidic residues" evidence="2">
    <location>
        <begin position="1"/>
        <end position="28"/>
    </location>
</feature>
<dbReference type="AlphaFoldDB" id="A0A9W8B7F6"/>
<accession>A0A9W8B7F6</accession>
<dbReference type="GO" id="GO:0010468">
    <property type="term" value="P:regulation of gene expression"/>
    <property type="evidence" value="ECO:0007669"/>
    <property type="project" value="TreeGrafter"/>
</dbReference>
<dbReference type="Pfam" id="PF06047">
    <property type="entry name" value="Nkap_C"/>
    <property type="match status" value="1"/>
</dbReference>
<name>A0A9W8B7F6_9FUNG</name>
<dbReference type="GO" id="GO:0003682">
    <property type="term" value="F:chromatin binding"/>
    <property type="evidence" value="ECO:0007669"/>
    <property type="project" value="InterPro"/>
</dbReference>
<reference evidence="4" key="1">
    <citation type="submission" date="2022-07" db="EMBL/GenBank/DDBJ databases">
        <title>Phylogenomic reconstructions and comparative analyses of Kickxellomycotina fungi.</title>
        <authorList>
            <person name="Reynolds N.K."/>
            <person name="Stajich J.E."/>
            <person name="Barry K."/>
            <person name="Grigoriev I.V."/>
            <person name="Crous P."/>
            <person name="Smith M.E."/>
        </authorList>
    </citation>
    <scope>NUCLEOTIDE SEQUENCE</scope>
    <source>
        <strain evidence="4">RSA 567</strain>
    </source>
</reference>
<proteinExistence type="inferred from homology"/>
<dbReference type="PANTHER" id="PTHR13087">
    <property type="entry name" value="NF-KAPPA B ACTIVATING PROTEIN"/>
    <property type="match status" value="1"/>
</dbReference>
<feature type="compositionally biased region" description="Basic residues" evidence="2">
    <location>
        <begin position="171"/>
        <end position="184"/>
    </location>
</feature>
<evidence type="ECO:0000313" key="5">
    <source>
        <dbReference type="Proteomes" id="UP001151582"/>
    </source>
</evidence>
<feature type="compositionally biased region" description="Basic residues" evidence="2">
    <location>
        <begin position="129"/>
        <end position="153"/>
    </location>
</feature>
<dbReference type="InterPro" id="IPR009269">
    <property type="entry name" value="NKAP_C"/>
</dbReference>
<sequence length="343" mass="39099">MPRDRSDSRRPRSREQRPYRPRSPERTRRSYYSRSRSQERRRSSRNRRPFPSTRRQRSRSPPPHRHGPPTRPMAPGGRFQPMGPEYLAHRREQREALAYSIWPPSPPGPQPDTPPSSPSDQSVSDAATHRRHRKGKRSSTRRSHRSSRRRHRGSPSPSDSATCSDSDTGRHRSRPRSKSSRHRSQALSSAAAQPAAPDQLPRPDSDQWAEKKVEPGGAVDVGPTPLPMRDTKLDERSYGGALLAGEGSAMAAYVQEGKRIPRRGEIGLNSEEIQHYESSGYVMSGSRHHRMNAVRIRKENQVINAEEKRALLLLSQEEKAKKETKIISNFRELLHDRLKGKLD</sequence>
<evidence type="ECO:0000259" key="3">
    <source>
        <dbReference type="Pfam" id="PF06047"/>
    </source>
</evidence>
<protein>
    <recommendedName>
        <fullName evidence="3">NF-kappa-B-activating protein C-terminal domain-containing protein</fullName>
    </recommendedName>
</protein>
<feature type="compositionally biased region" description="Basic residues" evidence="2">
    <location>
        <begin position="42"/>
        <end position="68"/>
    </location>
</feature>
<feature type="compositionally biased region" description="Basic and acidic residues" evidence="2">
    <location>
        <begin position="201"/>
        <end position="214"/>
    </location>
</feature>
<dbReference type="EMBL" id="JANBQB010000026">
    <property type="protein sequence ID" value="KAJ1984230.1"/>
    <property type="molecule type" value="Genomic_DNA"/>
</dbReference>
<comment type="similarity">
    <text evidence="1">Belongs to the NKAP family.</text>
</comment>
<feature type="compositionally biased region" description="Pro residues" evidence="2">
    <location>
        <begin position="103"/>
        <end position="117"/>
    </location>
</feature>
<dbReference type="GO" id="GO:0005634">
    <property type="term" value="C:nucleus"/>
    <property type="evidence" value="ECO:0007669"/>
    <property type="project" value="TreeGrafter"/>
</dbReference>
<feature type="domain" description="NF-kappa-B-activating protein C-terminal" evidence="3">
    <location>
        <begin position="236"/>
        <end position="335"/>
    </location>
</feature>
<feature type="compositionally biased region" description="Low complexity" evidence="2">
    <location>
        <begin position="185"/>
        <end position="199"/>
    </location>
</feature>
<gene>
    <name evidence="4" type="ORF">H4R34_000790</name>
</gene>
<dbReference type="OrthoDB" id="273141at2759"/>